<comment type="catalytic activity">
    <reaction evidence="7 8">
        <text>cytidine(34) in tRNA(Ile2) + L-lysine + ATP = lysidine(34) in tRNA(Ile2) + AMP + diphosphate + H(+)</text>
        <dbReference type="Rhea" id="RHEA:43744"/>
        <dbReference type="Rhea" id="RHEA-COMP:10625"/>
        <dbReference type="Rhea" id="RHEA-COMP:10670"/>
        <dbReference type="ChEBI" id="CHEBI:15378"/>
        <dbReference type="ChEBI" id="CHEBI:30616"/>
        <dbReference type="ChEBI" id="CHEBI:32551"/>
        <dbReference type="ChEBI" id="CHEBI:33019"/>
        <dbReference type="ChEBI" id="CHEBI:82748"/>
        <dbReference type="ChEBI" id="CHEBI:83665"/>
        <dbReference type="ChEBI" id="CHEBI:456215"/>
        <dbReference type="EC" id="6.3.4.19"/>
    </reaction>
</comment>
<keyword evidence="2 8" id="KW-0963">Cytoplasm</keyword>
<protein>
    <recommendedName>
        <fullName evidence="8">tRNA(Ile)-lysidine synthase</fullName>
        <ecNumber evidence="8">6.3.4.19</ecNumber>
    </recommendedName>
    <alternativeName>
        <fullName evidence="8">tRNA(Ile)-2-lysyl-cytidine synthase</fullName>
    </alternativeName>
    <alternativeName>
        <fullName evidence="8">tRNA(Ile)-lysidine synthetase</fullName>
    </alternativeName>
</protein>
<evidence type="ECO:0000256" key="6">
    <source>
        <dbReference type="ARBA" id="ARBA00022840"/>
    </source>
</evidence>
<accession>A0ABT5VKN2</accession>
<dbReference type="NCBIfam" id="TIGR02433">
    <property type="entry name" value="lysidine_TilS_C"/>
    <property type="match status" value="1"/>
</dbReference>
<dbReference type="Gene3D" id="3.30.465.60">
    <property type="match status" value="1"/>
</dbReference>
<comment type="domain">
    <text evidence="8">The N-terminal region contains the highly conserved SGGXDS motif, predicted to be a P-loop motif involved in ATP binding.</text>
</comment>
<dbReference type="SMART" id="SM00977">
    <property type="entry name" value="TilS_C"/>
    <property type="match status" value="1"/>
</dbReference>
<dbReference type="Pfam" id="PF11734">
    <property type="entry name" value="TilS_C"/>
    <property type="match status" value="1"/>
</dbReference>
<keyword evidence="6 8" id="KW-0067">ATP-binding</keyword>
<evidence type="ECO:0000256" key="8">
    <source>
        <dbReference type="HAMAP-Rule" id="MF_01161"/>
    </source>
</evidence>
<evidence type="ECO:0000313" key="11">
    <source>
        <dbReference type="Proteomes" id="UP001148125"/>
    </source>
</evidence>
<evidence type="ECO:0000313" key="10">
    <source>
        <dbReference type="EMBL" id="MDE5415974.1"/>
    </source>
</evidence>
<dbReference type="PANTHER" id="PTHR43033:SF1">
    <property type="entry name" value="TRNA(ILE)-LYSIDINE SYNTHASE-RELATED"/>
    <property type="match status" value="1"/>
</dbReference>
<comment type="similarity">
    <text evidence="8">Belongs to the tRNA(Ile)-lysidine synthase family.</text>
</comment>
<comment type="function">
    <text evidence="8">Ligates lysine onto the cytidine present at position 34 of the AUA codon-specific tRNA(Ile) that contains the anticodon CAU, in an ATP-dependent manner. Cytidine is converted to lysidine, thus changing the amino acid specificity of the tRNA from methionine to isoleucine.</text>
</comment>
<dbReference type="HAMAP" id="MF_01161">
    <property type="entry name" value="tRNA_Ile_lys_synt"/>
    <property type="match status" value="1"/>
</dbReference>
<gene>
    <name evidence="8 10" type="primary">tilS</name>
    <name evidence="10" type="ORF">N7Z68_21815</name>
</gene>
<organism evidence="10 11">
    <name type="scientific">Alkalihalobacterium chitinilyticum</name>
    <dbReference type="NCBI Taxonomy" id="2980103"/>
    <lineage>
        <taxon>Bacteria</taxon>
        <taxon>Bacillati</taxon>
        <taxon>Bacillota</taxon>
        <taxon>Bacilli</taxon>
        <taxon>Bacillales</taxon>
        <taxon>Bacillaceae</taxon>
        <taxon>Alkalihalobacterium</taxon>
    </lineage>
</organism>
<evidence type="ECO:0000256" key="4">
    <source>
        <dbReference type="ARBA" id="ARBA00022694"/>
    </source>
</evidence>
<feature type="binding site" evidence="8">
    <location>
        <begin position="26"/>
        <end position="31"/>
    </location>
    <ligand>
        <name>ATP</name>
        <dbReference type="ChEBI" id="CHEBI:30616"/>
    </ligand>
</feature>
<name>A0ABT5VKN2_9BACI</name>
<dbReference type="GO" id="GO:0032267">
    <property type="term" value="F:tRNA(Ile)-lysidine synthase activity"/>
    <property type="evidence" value="ECO:0007669"/>
    <property type="project" value="UniProtKB-EC"/>
</dbReference>
<sequence length="468" mass="54240">MNQDVKQFIKDHQLLRPNSTIVVGISGGPDSLALLHFLWKESQKENFQLIASHIDHQLRKGTSAEDFEFVKQYCADRDILFEGSRVNVKRVQKEFGLSVQMAARKCRYDVFNQVMTKYQADYLALAHHGDDQIETILMNQVRGTAAEGLSGIPVSRQFATGTLIRPFLGITKAQIVQYCNEEKLQPRIDESNVSDKYMRNRFRKEVLPFIKNENPKAHIHFQRMSEQIELDQVYLEEITRTHLEEVVETKTKELVVISVNRFKDMAVALQRRGIHLILKYLYGENYPFLSYIHIEQVHQLIHSHNPSGQLDFPQGLLIERVYDRCRLRFKKAEEGFESFTYELQIPGCISTKLGIISAKFTSNLMDIKRTPFTYICDAEQVVYPLNVRTKMDGDRIQLVGMTGSKKISRVFIDHKIEQWKRKVWPLVIDGNNEVIWIPVLGHSKKSAVTEMSQKYLVLSFEFHDEGSV</sequence>
<dbReference type="InterPro" id="IPR012795">
    <property type="entry name" value="tRNA_Ile_lys_synt_N"/>
</dbReference>
<dbReference type="InterPro" id="IPR015262">
    <property type="entry name" value="tRNA_Ile_lys_synt_subst-bd"/>
</dbReference>
<dbReference type="Pfam" id="PF01171">
    <property type="entry name" value="ATP_bind_3"/>
    <property type="match status" value="1"/>
</dbReference>
<feature type="domain" description="Lysidine-tRNA(Ile) synthetase C-terminal" evidence="9">
    <location>
        <begin position="385"/>
        <end position="458"/>
    </location>
</feature>
<keyword evidence="4 8" id="KW-0819">tRNA processing</keyword>
<evidence type="ECO:0000256" key="7">
    <source>
        <dbReference type="ARBA" id="ARBA00048539"/>
    </source>
</evidence>
<dbReference type="SUPFAM" id="SSF56037">
    <property type="entry name" value="PheT/TilS domain"/>
    <property type="match status" value="1"/>
</dbReference>
<dbReference type="SUPFAM" id="SSF52402">
    <property type="entry name" value="Adenine nucleotide alpha hydrolases-like"/>
    <property type="match status" value="1"/>
</dbReference>
<dbReference type="RefSeq" id="WP_275120563.1">
    <property type="nucleotide sequence ID" value="NZ_JAOTPO010000024.1"/>
</dbReference>
<dbReference type="EC" id="6.3.4.19" evidence="8"/>
<comment type="subcellular location">
    <subcellularLocation>
        <location evidence="1 8">Cytoplasm</location>
    </subcellularLocation>
</comment>
<dbReference type="InterPro" id="IPR014729">
    <property type="entry name" value="Rossmann-like_a/b/a_fold"/>
</dbReference>
<evidence type="ECO:0000256" key="5">
    <source>
        <dbReference type="ARBA" id="ARBA00022741"/>
    </source>
</evidence>
<proteinExistence type="inferred from homology"/>
<dbReference type="PANTHER" id="PTHR43033">
    <property type="entry name" value="TRNA(ILE)-LYSIDINE SYNTHASE-RELATED"/>
    <property type="match status" value="1"/>
</dbReference>
<dbReference type="InterPro" id="IPR011063">
    <property type="entry name" value="TilS/TtcA_N"/>
</dbReference>
<dbReference type="Gene3D" id="3.40.50.620">
    <property type="entry name" value="HUPs"/>
    <property type="match status" value="1"/>
</dbReference>
<dbReference type="Proteomes" id="UP001148125">
    <property type="component" value="Unassembled WGS sequence"/>
</dbReference>
<keyword evidence="5 8" id="KW-0547">Nucleotide-binding</keyword>
<dbReference type="InterPro" id="IPR012094">
    <property type="entry name" value="tRNA_Ile_lys_synt"/>
</dbReference>
<reference evidence="10" key="1">
    <citation type="submission" date="2024-05" db="EMBL/GenBank/DDBJ databases">
        <title>Alkalihalobacillus sp. strain MEB203 novel alkaliphilic bacterium from Lonar Lake, India.</title>
        <authorList>
            <person name="Joshi A."/>
            <person name="Thite S."/>
            <person name="Mengade P."/>
        </authorList>
    </citation>
    <scope>NUCLEOTIDE SEQUENCE</scope>
    <source>
        <strain evidence="10">MEB 203</strain>
    </source>
</reference>
<keyword evidence="11" id="KW-1185">Reference proteome</keyword>
<evidence type="ECO:0000256" key="3">
    <source>
        <dbReference type="ARBA" id="ARBA00022598"/>
    </source>
</evidence>
<dbReference type="EMBL" id="JAOTPO010000024">
    <property type="protein sequence ID" value="MDE5415974.1"/>
    <property type="molecule type" value="Genomic_DNA"/>
</dbReference>
<dbReference type="Pfam" id="PF09179">
    <property type="entry name" value="TilS"/>
    <property type="match status" value="1"/>
</dbReference>
<evidence type="ECO:0000256" key="2">
    <source>
        <dbReference type="ARBA" id="ARBA00022490"/>
    </source>
</evidence>
<dbReference type="CDD" id="cd01992">
    <property type="entry name" value="TilS_N"/>
    <property type="match status" value="1"/>
</dbReference>
<evidence type="ECO:0000256" key="1">
    <source>
        <dbReference type="ARBA" id="ARBA00004496"/>
    </source>
</evidence>
<comment type="caution">
    <text evidence="10">The sequence shown here is derived from an EMBL/GenBank/DDBJ whole genome shotgun (WGS) entry which is preliminary data.</text>
</comment>
<keyword evidence="3 8" id="KW-0436">Ligase</keyword>
<dbReference type="SUPFAM" id="SSF82829">
    <property type="entry name" value="MesJ substrate recognition domain-like"/>
    <property type="match status" value="1"/>
</dbReference>
<dbReference type="NCBIfam" id="TIGR02432">
    <property type="entry name" value="lysidine_TilS_N"/>
    <property type="match status" value="1"/>
</dbReference>
<dbReference type="InterPro" id="IPR012796">
    <property type="entry name" value="Lysidine-tRNA-synth_C"/>
</dbReference>
<evidence type="ECO:0000259" key="9">
    <source>
        <dbReference type="SMART" id="SM00977"/>
    </source>
</evidence>